<dbReference type="InterPro" id="IPR023393">
    <property type="entry name" value="START-like_dom_sf"/>
</dbReference>
<gene>
    <name evidence="1" type="ORF">HNR78_002787</name>
</gene>
<dbReference type="InterPro" id="IPR010419">
    <property type="entry name" value="CO_DH_gsu"/>
</dbReference>
<dbReference type="Proteomes" id="UP000613002">
    <property type="component" value="Unassembled WGS sequence"/>
</dbReference>
<proteinExistence type="predicted"/>
<reference evidence="1 2" key="1">
    <citation type="submission" date="2020-08" db="EMBL/GenBank/DDBJ databases">
        <title>Genomic Encyclopedia of Type Strains, Phase IV (KMG-IV): sequencing the most valuable type-strain genomes for metagenomic binning, comparative biology and taxonomic classification.</title>
        <authorList>
            <person name="Goeker M."/>
        </authorList>
    </citation>
    <scope>NUCLEOTIDE SEQUENCE [LARGE SCALE GENOMIC DNA]</scope>
    <source>
        <strain evidence="1 2">DSM 14590</strain>
    </source>
</reference>
<accession>A0A6G9J492</accession>
<protein>
    <submittedName>
        <fullName evidence="1">Uncharacterized protein</fullName>
    </submittedName>
</protein>
<evidence type="ECO:0000313" key="2">
    <source>
        <dbReference type="Proteomes" id="UP000613002"/>
    </source>
</evidence>
<sequence length="147" mass="15913">MLKYGGEYTIKLPREEVWKFITDPNKVVPCIPDLIESSIEGDNRFQAIVKVGVGPVRGKFKLDCELSPIEQGTAMAMPIKGGGMGSGVEMNAQVKLSDTDDGTLLKWECEGAISGPIASLGGRLIDNQAKKIIQQVFENLEKAFASV</sequence>
<comment type="caution">
    <text evidence="1">The sequence shown here is derived from an EMBL/GenBank/DDBJ whole genome shotgun (WGS) entry which is preliminary data.</text>
</comment>
<dbReference type="Pfam" id="PF06240">
    <property type="entry name" value="COXG"/>
    <property type="match status" value="1"/>
</dbReference>
<dbReference type="CDD" id="cd05018">
    <property type="entry name" value="CoxG"/>
    <property type="match status" value="1"/>
</dbReference>
<dbReference type="EMBL" id="JACICZ010000012">
    <property type="protein sequence ID" value="MBB3869889.1"/>
    <property type="molecule type" value="Genomic_DNA"/>
</dbReference>
<organism evidence="1 2">
    <name type="scientific">Parageobacillus toebii NBRC 107807</name>
    <dbReference type="NCBI Taxonomy" id="1223503"/>
    <lineage>
        <taxon>Bacteria</taxon>
        <taxon>Bacillati</taxon>
        <taxon>Bacillota</taxon>
        <taxon>Bacilli</taxon>
        <taxon>Bacillales</taxon>
        <taxon>Anoxybacillaceae</taxon>
        <taxon>Parageobacillus</taxon>
    </lineage>
</organism>
<dbReference type="RefSeq" id="WP_062754073.1">
    <property type="nucleotide sequence ID" value="NZ_BDAQ01000004.1"/>
</dbReference>
<dbReference type="AlphaFoldDB" id="A0A6G9J492"/>
<dbReference type="PANTHER" id="PTHR38588">
    <property type="entry name" value="BLL0334 PROTEIN"/>
    <property type="match status" value="1"/>
</dbReference>
<keyword evidence="2" id="KW-1185">Reference proteome</keyword>
<evidence type="ECO:0000313" key="1">
    <source>
        <dbReference type="EMBL" id="MBB3869889.1"/>
    </source>
</evidence>
<dbReference type="GeneID" id="94900195"/>
<dbReference type="PANTHER" id="PTHR38588:SF1">
    <property type="entry name" value="BLL0334 PROTEIN"/>
    <property type="match status" value="1"/>
</dbReference>
<dbReference type="Gene3D" id="3.30.530.20">
    <property type="match status" value="1"/>
</dbReference>
<name>A0A6G9J492_9BACL</name>
<dbReference type="SUPFAM" id="SSF55961">
    <property type="entry name" value="Bet v1-like"/>
    <property type="match status" value="1"/>
</dbReference>